<keyword evidence="1" id="KW-0969">Cilium</keyword>
<dbReference type="RefSeq" id="WP_105748427.1">
    <property type="nucleotide sequence ID" value="NZ_PVLQ01000031.1"/>
</dbReference>
<dbReference type="Gene3D" id="3.40.50.300">
    <property type="entry name" value="P-loop containing nucleotide triphosphate hydrolases"/>
    <property type="match status" value="1"/>
</dbReference>
<gene>
    <name evidence="1" type="ORF">C6P64_10030</name>
</gene>
<sequence>MLDLSNDQAAGLRRILGARKSRYVSVLTAIAPSQKNVLLLNLAAALVRAGNEVQLLDASLNADGIASCAAQPPTPSLCQLALRQGDSQQAVQPHGPGVRIARLTHRPLGELLARPEDSARLSQQLQALSPDGQFCLVDTDLQRDNPFVLPELAQGEMVVLTSSTADSIKHAYAQIKALHGQLGRRQFLLMVVGATLAQAEKIQQNIAQAANQYLAVPVRFLGSIPNDEHLGRALQLGRPVVEAFPMASASVALREVAARLLNVGLSQQTAASLLER</sequence>
<reference evidence="1 2" key="1">
    <citation type="submission" date="2018-03" db="EMBL/GenBank/DDBJ databases">
        <title>Comparative genomics illustrates the genes involved in a hyperalkaliphilic mechanisms of Serpentinomonas isolated from highly-alkaline calcium-rich serpentinized springs.</title>
        <authorList>
            <person name="Suzuki S."/>
            <person name="Ishii S."/>
            <person name="Walworth N."/>
            <person name="Bird L."/>
            <person name="Kuenen J.G."/>
            <person name="Nealson K.H."/>
        </authorList>
    </citation>
    <scope>NUCLEOTIDE SEQUENCE [LARGE SCALE GENOMIC DNA]</scope>
    <source>
        <strain evidence="1 2">P1</strain>
    </source>
</reference>
<evidence type="ECO:0000313" key="2">
    <source>
        <dbReference type="Proteomes" id="UP000238589"/>
    </source>
</evidence>
<keyword evidence="1" id="KW-0966">Cell projection</keyword>
<proteinExistence type="predicted"/>
<organism evidence="1 2">
    <name type="scientific">Malikia granosa</name>
    <dbReference type="NCBI Taxonomy" id="263067"/>
    <lineage>
        <taxon>Bacteria</taxon>
        <taxon>Pseudomonadati</taxon>
        <taxon>Pseudomonadota</taxon>
        <taxon>Betaproteobacteria</taxon>
        <taxon>Burkholderiales</taxon>
        <taxon>Comamonadaceae</taxon>
        <taxon>Malikia</taxon>
    </lineage>
</organism>
<dbReference type="InterPro" id="IPR027417">
    <property type="entry name" value="P-loop_NTPase"/>
</dbReference>
<dbReference type="EMBL" id="PVLQ01000031">
    <property type="protein sequence ID" value="PRD65330.1"/>
    <property type="molecule type" value="Genomic_DNA"/>
</dbReference>
<accession>A0A2S9K4E4</accession>
<protein>
    <submittedName>
        <fullName evidence="1">Antiactivator of flagellar biosynthesis FleN protein</fullName>
    </submittedName>
</protein>
<dbReference type="AlphaFoldDB" id="A0A2S9K4E4"/>
<dbReference type="SUPFAM" id="SSF52540">
    <property type="entry name" value="P-loop containing nucleoside triphosphate hydrolases"/>
    <property type="match status" value="1"/>
</dbReference>
<dbReference type="Proteomes" id="UP000238589">
    <property type="component" value="Unassembled WGS sequence"/>
</dbReference>
<keyword evidence="1" id="KW-0282">Flagellum</keyword>
<name>A0A2S9K4E4_9BURK</name>
<comment type="caution">
    <text evidence="1">The sequence shown here is derived from an EMBL/GenBank/DDBJ whole genome shotgun (WGS) entry which is preliminary data.</text>
</comment>
<dbReference type="OrthoDB" id="5296586at2"/>
<keyword evidence="2" id="KW-1185">Reference proteome</keyword>
<evidence type="ECO:0000313" key="1">
    <source>
        <dbReference type="EMBL" id="PRD65330.1"/>
    </source>
</evidence>